<feature type="compositionally biased region" description="Basic and acidic residues" evidence="1">
    <location>
        <begin position="97"/>
        <end position="111"/>
    </location>
</feature>
<dbReference type="RefSeq" id="WP_156898881.1">
    <property type="nucleotide sequence ID" value="NZ_LT670849.1"/>
</dbReference>
<keyword evidence="3" id="KW-0732">Signal</keyword>
<feature type="transmembrane region" description="Helical" evidence="2">
    <location>
        <begin position="203"/>
        <end position="225"/>
    </location>
</feature>
<reference evidence="5" key="1">
    <citation type="submission" date="2016-11" db="EMBL/GenBank/DDBJ databases">
        <authorList>
            <person name="Varghese N."/>
            <person name="Submissions S."/>
        </authorList>
    </citation>
    <scope>NUCLEOTIDE SEQUENCE [LARGE SCALE GENOMIC DNA]</scope>
    <source>
        <strain evidence="5">GAS401</strain>
    </source>
</reference>
<evidence type="ECO:0008006" key="6">
    <source>
        <dbReference type="Google" id="ProtNLM"/>
    </source>
</evidence>
<protein>
    <recommendedName>
        <fullName evidence="6">MYXO-CTERM domain-containing protein</fullName>
    </recommendedName>
</protein>
<keyword evidence="2" id="KW-0812">Transmembrane</keyword>
<gene>
    <name evidence="4" type="ORF">SAMN05444170_7228</name>
</gene>
<evidence type="ECO:0000313" key="4">
    <source>
        <dbReference type="EMBL" id="SHN87524.1"/>
    </source>
</evidence>
<accession>A0A1M7UX44</accession>
<organism evidence="4 5">
    <name type="scientific">Bradyrhizobium erythrophlei</name>
    <dbReference type="NCBI Taxonomy" id="1437360"/>
    <lineage>
        <taxon>Bacteria</taxon>
        <taxon>Pseudomonadati</taxon>
        <taxon>Pseudomonadota</taxon>
        <taxon>Alphaproteobacteria</taxon>
        <taxon>Hyphomicrobiales</taxon>
        <taxon>Nitrobacteraceae</taxon>
        <taxon>Bradyrhizobium</taxon>
    </lineage>
</organism>
<dbReference type="EMBL" id="LT670849">
    <property type="protein sequence ID" value="SHN87524.1"/>
    <property type="molecule type" value="Genomic_DNA"/>
</dbReference>
<keyword evidence="2" id="KW-0472">Membrane</keyword>
<sequence length="298" mass="31323">MSRRAARIASAIFVNILAGSPLVMLAQAEPVTADNCLASPKAETPAGSHWFYRTDHVNKRSCWYLRREDGSVAQAVPQPSQPLPAPQPAAKPSIADARAELRPRAAVREDSPTPLPTDAATPVGAAGNNAGSANTSVWNATAAVATRWPEVPPASDVAKPAAAAPDPAVNVAQADAAAPATASPAAAASPAASGVDLPVRPEMVPFVIAATTGALMFAGLAAFFTKRFRGRVRRRKASTARGPIWETTDDDRIVLSDYPAANDRDYRPRFARGVASAASWYRAPEVVQRTPRRAPAPR</sequence>
<name>A0A1M7UX44_9BRAD</name>
<keyword evidence="2" id="KW-1133">Transmembrane helix</keyword>
<feature type="compositionally biased region" description="Pro residues" evidence="1">
    <location>
        <begin position="79"/>
        <end position="89"/>
    </location>
</feature>
<evidence type="ECO:0000256" key="3">
    <source>
        <dbReference type="SAM" id="SignalP"/>
    </source>
</evidence>
<dbReference type="OrthoDB" id="8138583at2"/>
<evidence type="ECO:0000256" key="2">
    <source>
        <dbReference type="SAM" id="Phobius"/>
    </source>
</evidence>
<feature type="chain" id="PRO_5012794252" description="MYXO-CTERM domain-containing protein" evidence="3">
    <location>
        <begin position="27"/>
        <end position="298"/>
    </location>
</feature>
<feature type="region of interest" description="Disordered" evidence="1">
    <location>
        <begin position="73"/>
        <end position="130"/>
    </location>
</feature>
<dbReference type="AlphaFoldDB" id="A0A1M7UX44"/>
<feature type="signal peptide" evidence="3">
    <location>
        <begin position="1"/>
        <end position="26"/>
    </location>
</feature>
<evidence type="ECO:0000313" key="5">
    <source>
        <dbReference type="Proteomes" id="UP000184096"/>
    </source>
</evidence>
<dbReference type="Proteomes" id="UP000184096">
    <property type="component" value="Chromosome I"/>
</dbReference>
<keyword evidence="5" id="KW-1185">Reference proteome</keyword>
<evidence type="ECO:0000256" key="1">
    <source>
        <dbReference type="SAM" id="MobiDB-lite"/>
    </source>
</evidence>
<proteinExistence type="predicted"/>